<sequence length="39" mass="4759">MLAQNIQVLQYHSPWFSMDKPSDILYGELIAKRYLRRFE</sequence>
<name>A0A223P1C5_9SPHI</name>
<proteinExistence type="predicted"/>
<reference evidence="1 2" key="1">
    <citation type="submission" date="2017-08" db="EMBL/GenBank/DDBJ databases">
        <title>Complete genome sequence of Mucilaginibacter sp. strain BJC16-A31.</title>
        <authorList>
            <consortium name="Henan University of Science and Technology"/>
            <person name="You X."/>
        </authorList>
    </citation>
    <scope>NUCLEOTIDE SEQUENCE [LARGE SCALE GENOMIC DNA]</scope>
    <source>
        <strain evidence="1 2">BJC16-A31</strain>
    </source>
</reference>
<evidence type="ECO:0000313" key="1">
    <source>
        <dbReference type="EMBL" id="ASU35912.1"/>
    </source>
</evidence>
<dbReference type="Proteomes" id="UP000215002">
    <property type="component" value="Chromosome"/>
</dbReference>
<keyword evidence="2" id="KW-1185">Reference proteome</keyword>
<gene>
    <name evidence="1" type="ORF">MuYL_4027</name>
</gene>
<dbReference type="KEGG" id="muc:MuYL_4027"/>
<dbReference type="AlphaFoldDB" id="A0A223P1C5"/>
<evidence type="ECO:0000313" key="2">
    <source>
        <dbReference type="Proteomes" id="UP000215002"/>
    </source>
</evidence>
<accession>A0A223P1C5</accession>
<protein>
    <submittedName>
        <fullName evidence="1">Uncharacterized protein</fullName>
    </submittedName>
</protein>
<dbReference type="EMBL" id="CP022743">
    <property type="protein sequence ID" value="ASU35912.1"/>
    <property type="molecule type" value="Genomic_DNA"/>
</dbReference>
<organism evidence="1 2">
    <name type="scientific">Mucilaginibacter xinganensis</name>
    <dbReference type="NCBI Taxonomy" id="1234841"/>
    <lineage>
        <taxon>Bacteria</taxon>
        <taxon>Pseudomonadati</taxon>
        <taxon>Bacteroidota</taxon>
        <taxon>Sphingobacteriia</taxon>
        <taxon>Sphingobacteriales</taxon>
        <taxon>Sphingobacteriaceae</taxon>
        <taxon>Mucilaginibacter</taxon>
    </lineage>
</organism>